<protein>
    <submittedName>
        <fullName evidence="1">Uncharacterized protein</fullName>
    </submittedName>
</protein>
<sequence>MKRIDYRSNPPQKIVPITLRNSLEPRVVNQSQRNAVAEIRRNVRVSRNPARGVRIRRLNKTAGVLVQEWSQAGCCDVRVPDRSGLFFIATWRTANALVALQMHRKSTTKKNTCQGFNTAQCLLHRADIRGQNN</sequence>
<keyword evidence="2" id="KW-1185">Reference proteome</keyword>
<proteinExistence type="predicted"/>
<organism evidence="1 2">
    <name type="scientific">Caerostris darwini</name>
    <dbReference type="NCBI Taxonomy" id="1538125"/>
    <lineage>
        <taxon>Eukaryota</taxon>
        <taxon>Metazoa</taxon>
        <taxon>Ecdysozoa</taxon>
        <taxon>Arthropoda</taxon>
        <taxon>Chelicerata</taxon>
        <taxon>Arachnida</taxon>
        <taxon>Araneae</taxon>
        <taxon>Araneomorphae</taxon>
        <taxon>Entelegynae</taxon>
        <taxon>Araneoidea</taxon>
        <taxon>Araneidae</taxon>
        <taxon>Caerostris</taxon>
    </lineage>
</organism>
<comment type="caution">
    <text evidence="1">The sequence shown here is derived from an EMBL/GenBank/DDBJ whole genome shotgun (WGS) entry which is preliminary data.</text>
</comment>
<evidence type="ECO:0000313" key="1">
    <source>
        <dbReference type="EMBL" id="GIX68581.1"/>
    </source>
</evidence>
<dbReference type="AlphaFoldDB" id="A0AAV4M832"/>
<evidence type="ECO:0000313" key="2">
    <source>
        <dbReference type="Proteomes" id="UP001054837"/>
    </source>
</evidence>
<name>A0AAV4M832_9ARAC</name>
<accession>A0AAV4M832</accession>
<dbReference type="EMBL" id="BPLQ01000185">
    <property type="protein sequence ID" value="GIX68581.1"/>
    <property type="molecule type" value="Genomic_DNA"/>
</dbReference>
<reference evidence="1 2" key="1">
    <citation type="submission" date="2021-06" db="EMBL/GenBank/DDBJ databases">
        <title>Caerostris darwini draft genome.</title>
        <authorList>
            <person name="Kono N."/>
            <person name="Arakawa K."/>
        </authorList>
    </citation>
    <scope>NUCLEOTIDE SEQUENCE [LARGE SCALE GENOMIC DNA]</scope>
</reference>
<gene>
    <name evidence="1" type="ORF">CDAR_121511</name>
</gene>
<dbReference type="Proteomes" id="UP001054837">
    <property type="component" value="Unassembled WGS sequence"/>
</dbReference>